<comment type="caution">
    <text evidence="1">The sequence shown here is derived from an EMBL/GenBank/DDBJ whole genome shotgun (WGS) entry which is preliminary data.</text>
</comment>
<dbReference type="Proteomes" id="UP001159363">
    <property type="component" value="Chromosome 1"/>
</dbReference>
<sequence>MPKQLVTARQRAEEFKGNCVYASNALSFDRKDSVVKHIISDKHVNTRQKHTSGPSVGKIQMSVVENFNSVK</sequence>
<dbReference type="EMBL" id="JARBHB010000001">
    <property type="protein sequence ID" value="KAJ8896739.1"/>
    <property type="molecule type" value="Genomic_DNA"/>
</dbReference>
<gene>
    <name evidence="1" type="ORF">PR048_002084</name>
</gene>
<name>A0ABQ9IKL4_9NEOP</name>
<proteinExistence type="predicted"/>
<evidence type="ECO:0000313" key="2">
    <source>
        <dbReference type="Proteomes" id="UP001159363"/>
    </source>
</evidence>
<keyword evidence="2" id="KW-1185">Reference proteome</keyword>
<reference evidence="1 2" key="1">
    <citation type="submission" date="2023-02" db="EMBL/GenBank/DDBJ databases">
        <title>LHISI_Scaffold_Assembly.</title>
        <authorList>
            <person name="Stuart O.P."/>
            <person name="Cleave R."/>
            <person name="Magrath M.J.L."/>
            <person name="Mikheyev A.S."/>
        </authorList>
    </citation>
    <scope>NUCLEOTIDE SEQUENCE [LARGE SCALE GENOMIC DNA]</scope>
    <source>
        <strain evidence="1">Daus_M_001</strain>
        <tissue evidence="1">Leg muscle</tissue>
    </source>
</reference>
<accession>A0ABQ9IKL4</accession>
<protein>
    <submittedName>
        <fullName evidence="1">Uncharacterized protein</fullName>
    </submittedName>
</protein>
<evidence type="ECO:0000313" key="1">
    <source>
        <dbReference type="EMBL" id="KAJ8896739.1"/>
    </source>
</evidence>
<organism evidence="1 2">
    <name type="scientific">Dryococelus australis</name>
    <dbReference type="NCBI Taxonomy" id="614101"/>
    <lineage>
        <taxon>Eukaryota</taxon>
        <taxon>Metazoa</taxon>
        <taxon>Ecdysozoa</taxon>
        <taxon>Arthropoda</taxon>
        <taxon>Hexapoda</taxon>
        <taxon>Insecta</taxon>
        <taxon>Pterygota</taxon>
        <taxon>Neoptera</taxon>
        <taxon>Polyneoptera</taxon>
        <taxon>Phasmatodea</taxon>
        <taxon>Verophasmatodea</taxon>
        <taxon>Anareolatae</taxon>
        <taxon>Phasmatidae</taxon>
        <taxon>Eurycanthinae</taxon>
        <taxon>Dryococelus</taxon>
    </lineage>
</organism>